<dbReference type="EMBL" id="CALNXK010000080">
    <property type="protein sequence ID" value="CAH3147165.1"/>
    <property type="molecule type" value="Genomic_DNA"/>
</dbReference>
<accession>A0ABN8PMU6</accession>
<comment type="caution">
    <text evidence="1">The sequence shown here is derived from an EMBL/GenBank/DDBJ whole genome shotgun (WGS) entry which is preliminary data.</text>
</comment>
<protein>
    <submittedName>
        <fullName evidence="1">Uncharacterized protein</fullName>
    </submittedName>
</protein>
<reference evidence="1 2" key="1">
    <citation type="submission" date="2022-05" db="EMBL/GenBank/DDBJ databases">
        <authorList>
            <consortium name="Genoscope - CEA"/>
            <person name="William W."/>
        </authorList>
    </citation>
    <scope>NUCLEOTIDE SEQUENCE [LARGE SCALE GENOMIC DNA]</scope>
</reference>
<organism evidence="1 2">
    <name type="scientific">Porites lobata</name>
    <dbReference type="NCBI Taxonomy" id="104759"/>
    <lineage>
        <taxon>Eukaryota</taxon>
        <taxon>Metazoa</taxon>
        <taxon>Cnidaria</taxon>
        <taxon>Anthozoa</taxon>
        <taxon>Hexacorallia</taxon>
        <taxon>Scleractinia</taxon>
        <taxon>Fungiina</taxon>
        <taxon>Poritidae</taxon>
        <taxon>Porites</taxon>
    </lineage>
</organism>
<evidence type="ECO:0000313" key="1">
    <source>
        <dbReference type="EMBL" id="CAH3147165.1"/>
    </source>
</evidence>
<sequence>MPCASKVNAYYSHYNKSKIRRRCNEELRFVPYMVYKSGPAEIRNSQINFIVKRNELQSIRSSYSWLFSEVLLSPVKTGQQPDGGHPRTADTATNTLSMELLKKKTSTFEGYDNTNRTNIRDILYRLRVRRSQPCLERVHYKFNRCLGRYQSEVSCKSSHIGCALHRVPPKCKRNYSVMFGKNNASCLVATSCSCA</sequence>
<evidence type="ECO:0000313" key="2">
    <source>
        <dbReference type="Proteomes" id="UP001159405"/>
    </source>
</evidence>
<gene>
    <name evidence="1" type="ORF">PLOB_00045975</name>
</gene>
<dbReference type="Proteomes" id="UP001159405">
    <property type="component" value="Unassembled WGS sequence"/>
</dbReference>
<keyword evidence="2" id="KW-1185">Reference proteome</keyword>
<proteinExistence type="predicted"/>
<name>A0ABN8PMU6_9CNID</name>